<evidence type="ECO:0000313" key="2">
    <source>
        <dbReference type="Proteomes" id="UP001497382"/>
    </source>
</evidence>
<sequence length="46" mass="5502">MDMLTRKERALLMEIKESLPREAKRALCMVKNSMQQMHAKYAKYLD</sequence>
<accession>A0AAV2A6Z5</accession>
<evidence type="ECO:0000313" key="1">
    <source>
        <dbReference type="EMBL" id="CAL1279785.1"/>
    </source>
</evidence>
<dbReference type="EMBL" id="CAXIEN010000125">
    <property type="protein sequence ID" value="CAL1279785.1"/>
    <property type="molecule type" value="Genomic_DNA"/>
</dbReference>
<dbReference type="AlphaFoldDB" id="A0AAV2A6Z5"/>
<organism evidence="1 2">
    <name type="scientific">Larinioides sclopetarius</name>
    <dbReference type="NCBI Taxonomy" id="280406"/>
    <lineage>
        <taxon>Eukaryota</taxon>
        <taxon>Metazoa</taxon>
        <taxon>Ecdysozoa</taxon>
        <taxon>Arthropoda</taxon>
        <taxon>Chelicerata</taxon>
        <taxon>Arachnida</taxon>
        <taxon>Araneae</taxon>
        <taxon>Araneomorphae</taxon>
        <taxon>Entelegynae</taxon>
        <taxon>Araneoidea</taxon>
        <taxon>Araneidae</taxon>
        <taxon>Larinioides</taxon>
    </lineage>
</organism>
<reference evidence="1 2" key="1">
    <citation type="submission" date="2024-04" db="EMBL/GenBank/DDBJ databases">
        <authorList>
            <person name="Rising A."/>
            <person name="Reimegard J."/>
            <person name="Sonavane S."/>
            <person name="Akerstrom W."/>
            <person name="Nylinder S."/>
            <person name="Hedman E."/>
            <person name="Kallberg Y."/>
        </authorList>
    </citation>
    <scope>NUCLEOTIDE SEQUENCE [LARGE SCALE GENOMIC DNA]</scope>
</reference>
<comment type="caution">
    <text evidence="1">The sequence shown here is derived from an EMBL/GenBank/DDBJ whole genome shotgun (WGS) entry which is preliminary data.</text>
</comment>
<proteinExistence type="predicted"/>
<keyword evidence="2" id="KW-1185">Reference proteome</keyword>
<feature type="non-terminal residue" evidence="1">
    <location>
        <position position="46"/>
    </location>
</feature>
<name>A0AAV2A6Z5_9ARAC</name>
<dbReference type="Proteomes" id="UP001497382">
    <property type="component" value="Unassembled WGS sequence"/>
</dbReference>
<gene>
    <name evidence="1" type="ORF">LARSCL_LOCUS10589</name>
</gene>
<protein>
    <submittedName>
        <fullName evidence="1">Uncharacterized protein</fullName>
    </submittedName>
</protein>